<dbReference type="AlphaFoldDB" id="A0A2Z4FR33"/>
<dbReference type="InterPro" id="IPR029045">
    <property type="entry name" value="ClpP/crotonase-like_dom_sf"/>
</dbReference>
<dbReference type="PANTHER" id="PTHR42964">
    <property type="entry name" value="ENOYL-COA HYDRATASE"/>
    <property type="match status" value="1"/>
</dbReference>
<reference evidence="2 3" key="1">
    <citation type="submission" date="2018-06" db="EMBL/GenBank/DDBJ databases">
        <title>Lujinxingia sediminis gen. nov. sp. nov., a new facultative anaerobic member of the class Deltaproteobacteria, and proposal of Lujinxingaceae fam. nov.</title>
        <authorList>
            <person name="Guo L.-Y."/>
            <person name="Li C.-M."/>
            <person name="Wang S."/>
            <person name="Du Z.-J."/>
        </authorList>
    </citation>
    <scope>NUCLEOTIDE SEQUENCE [LARGE SCALE GENOMIC DNA]</scope>
    <source>
        <strain evidence="2 3">FA350</strain>
    </source>
</reference>
<dbReference type="GO" id="GO:0003824">
    <property type="term" value="F:catalytic activity"/>
    <property type="evidence" value="ECO:0007669"/>
    <property type="project" value="UniProtKB-ARBA"/>
</dbReference>
<dbReference type="Proteomes" id="UP000249799">
    <property type="component" value="Chromosome"/>
</dbReference>
<evidence type="ECO:0000256" key="1">
    <source>
        <dbReference type="ARBA" id="ARBA00005254"/>
    </source>
</evidence>
<keyword evidence="3" id="KW-1185">Reference proteome</keyword>
<name>A0A2Z4FR33_9DELT</name>
<evidence type="ECO:0000313" key="3">
    <source>
        <dbReference type="Proteomes" id="UP000249799"/>
    </source>
</evidence>
<proteinExistence type="inferred from homology"/>
<dbReference type="OrthoDB" id="5365311at2"/>
<dbReference type="SUPFAM" id="SSF52096">
    <property type="entry name" value="ClpP/crotonase"/>
    <property type="match status" value="1"/>
</dbReference>
<organism evidence="2 3">
    <name type="scientific">Bradymonas sediminis</name>
    <dbReference type="NCBI Taxonomy" id="1548548"/>
    <lineage>
        <taxon>Bacteria</taxon>
        <taxon>Deltaproteobacteria</taxon>
        <taxon>Bradymonadales</taxon>
        <taxon>Bradymonadaceae</taxon>
        <taxon>Bradymonas</taxon>
    </lineage>
</organism>
<dbReference type="Gene3D" id="1.10.12.10">
    <property type="entry name" value="Lyase 2-enoyl-coa Hydratase, Chain A, domain 2"/>
    <property type="match status" value="1"/>
</dbReference>
<gene>
    <name evidence="2" type="ORF">DN745_07765</name>
</gene>
<dbReference type="Pfam" id="PF00378">
    <property type="entry name" value="ECH_1"/>
    <property type="match status" value="1"/>
</dbReference>
<accession>A0A2Z4FR33</accession>
<dbReference type="GO" id="GO:0008300">
    <property type="term" value="P:isoprenoid catabolic process"/>
    <property type="evidence" value="ECO:0007669"/>
    <property type="project" value="TreeGrafter"/>
</dbReference>
<protein>
    <submittedName>
        <fullName evidence="2">Crotonase</fullName>
    </submittedName>
</protein>
<dbReference type="InterPro" id="IPR014748">
    <property type="entry name" value="Enoyl-CoA_hydra_C"/>
</dbReference>
<dbReference type="InterPro" id="IPR051683">
    <property type="entry name" value="Enoyl-CoA_Hydratase/Isomerase"/>
</dbReference>
<dbReference type="EMBL" id="CP030032">
    <property type="protein sequence ID" value="AWV91382.1"/>
    <property type="molecule type" value="Genomic_DNA"/>
</dbReference>
<dbReference type="CDD" id="cd06558">
    <property type="entry name" value="crotonase-like"/>
    <property type="match status" value="1"/>
</dbReference>
<dbReference type="Gene3D" id="3.90.226.10">
    <property type="entry name" value="2-enoyl-CoA Hydratase, Chain A, domain 1"/>
    <property type="match status" value="1"/>
</dbReference>
<dbReference type="InterPro" id="IPR001753">
    <property type="entry name" value="Enoyl-CoA_hydra/iso"/>
</dbReference>
<comment type="similarity">
    <text evidence="1">Belongs to the enoyl-CoA hydratase/isomerase family.</text>
</comment>
<evidence type="ECO:0000313" key="2">
    <source>
        <dbReference type="EMBL" id="AWV91382.1"/>
    </source>
</evidence>
<sequence>MSDEILVDKKDAIATLTINRPARRNALSGAVVRELTRQFGLLSQDATVGVIVLTGAGEKAFCAGADLMDAQAEAAGGKGILGMHEARADFADLLLAMNRCARPIIGRANGHALGGGLGLLLSCDLTVGKVGATFGTPEVKVGLFPMMIMAVISRNLGRKRAMEMMLTGERLSAEEAVEYGILNRAVAPEKLNETVEALASRIAGFSPAVLKLGRRAFYKTQDMTFEQALATLQNELTINTLTDDATEGIMAFLGKRDPEWTGR</sequence>
<dbReference type="PANTHER" id="PTHR42964:SF1">
    <property type="entry name" value="POLYKETIDE BIOSYNTHESIS ENOYL-COA HYDRATASE PKSH-RELATED"/>
    <property type="match status" value="1"/>
</dbReference>
<dbReference type="KEGG" id="bsed:DN745_07765"/>